<evidence type="ECO:0000256" key="1">
    <source>
        <dbReference type="ARBA" id="ARBA00009075"/>
    </source>
</evidence>
<dbReference type="GO" id="GO:0015288">
    <property type="term" value="F:porin activity"/>
    <property type="evidence" value="ECO:0007669"/>
    <property type="project" value="TreeGrafter"/>
</dbReference>
<keyword evidence="3" id="KW-0732">Signal</keyword>
<dbReference type="Pfam" id="PF03573">
    <property type="entry name" value="OprD"/>
    <property type="match status" value="1"/>
</dbReference>
<proteinExistence type="inferred from homology"/>
<dbReference type="InterPro" id="IPR005318">
    <property type="entry name" value="OM_porin_bac"/>
</dbReference>
<organism evidence="4 5">
    <name type="scientific">Pseudomonas syringae pv. aceris</name>
    <dbReference type="NCBI Taxonomy" id="199198"/>
    <lineage>
        <taxon>Bacteria</taxon>
        <taxon>Pseudomonadati</taxon>
        <taxon>Pseudomonadota</taxon>
        <taxon>Gammaproteobacteria</taxon>
        <taxon>Pseudomonadales</taxon>
        <taxon>Pseudomonadaceae</taxon>
        <taxon>Pseudomonas</taxon>
        <taxon>Pseudomonas syringae</taxon>
    </lineage>
</organism>
<dbReference type="PATRIC" id="fig|199198.4.peg.2401"/>
<comment type="caution">
    <text evidence="4">The sequence shown here is derived from an EMBL/GenBank/DDBJ whole genome shotgun (WGS) entry which is preliminary data.</text>
</comment>
<dbReference type="AlphaFoldDB" id="A0A0L8IPY3"/>
<dbReference type="PANTHER" id="PTHR34596:SF2">
    <property type="entry name" value="CHITOPORIN"/>
    <property type="match status" value="1"/>
</dbReference>
<reference evidence="4 5" key="1">
    <citation type="submission" date="2015-09" db="EMBL/GenBank/DDBJ databases">
        <title>Genome announcement of multiple Pseudomonas syringae strains.</title>
        <authorList>
            <person name="Thakur S."/>
            <person name="Wang P.W."/>
            <person name="Gong Y."/>
            <person name="Weir B.S."/>
            <person name="Guttman D.S."/>
        </authorList>
    </citation>
    <scope>NUCLEOTIDE SEQUENCE [LARGE SCALE GENOMIC DNA]</scope>
    <source>
        <strain evidence="4 5">ICMP2802</strain>
    </source>
</reference>
<evidence type="ECO:0000313" key="4">
    <source>
        <dbReference type="EMBL" id="KPW09203.1"/>
    </source>
</evidence>
<evidence type="ECO:0000256" key="3">
    <source>
        <dbReference type="ARBA" id="ARBA00022729"/>
    </source>
</evidence>
<dbReference type="Gene3D" id="2.40.160.10">
    <property type="entry name" value="Porin"/>
    <property type="match status" value="1"/>
</dbReference>
<dbReference type="EMBL" id="LJPM01000589">
    <property type="protein sequence ID" value="KPW09203.1"/>
    <property type="molecule type" value="Genomic_DNA"/>
</dbReference>
<gene>
    <name evidence="4" type="ORF">ALO91_03402</name>
</gene>
<dbReference type="GO" id="GO:0016020">
    <property type="term" value="C:membrane"/>
    <property type="evidence" value="ECO:0007669"/>
    <property type="project" value="InterPro"/>
</dbReference>
<dbReference type="RefSeq" id="WP_004407710.1">
    <property type="nucleotide sequence ID" value="NZ_LGAR01000114.1"/>
</dbReference>
<keyword evidence="2" id="KW-0813">Transport</keyword>
<dbReference type="Proteomes" id="UP000050297">
    <property type="component" value="Unassembled WGS sequence"/>
</dbReference>
<sequence>MNLTFLYRVTVGACLLNAAWGIQSANADLLSDSKVSGNLRNFYYHRDLQAGSHDLNEWAQGIALTFQSGYTDGIIGLGLDATGWLGVKLDSAAGSSGTGILPKGSTGEAPDDYSRLGLTAKIRYSNTVIRVGSHTPKIPLLASSDARLLPQTFNGATVESREVKGLLVTAGAFDRTVDRAQAGADKMTLSTFGPRDFGLGAEKGQRFRYVGTEYKLTPELLLRAYYGGLQDYYKQTFLGANYSQSLGGGQSVGFDLRYFQSTNDGTSNLREVDNKTFGGMVTYGLGGHTFGVGLQRVTGDTGFTYIAGTDAYVVNSVQWGNFSNKEEQSWQLKYTYDFASVGAPGLSLMTRYLKGTEVAKTDGANGEEWERNTDLSYVVQAGRLKNLSLTLRNATYRSDFNAKLDETRFIVNYPFSIF</sequence>
<dbReference type="PANTHER" id="PTHR34596">
    <property type="entry name" value="CHITOPORIN"/>
    <property type="match status" value="1"/>
</dbReference>
<comment type="similarity">
    <text evidence="1">Belongs to the outer membrane porin (Opr) (TC 1.B.25) family.</text>
</comment>
<dbReference type="InterPro" id="IPR023614">
    <property type="entry name" value="Porin_dom_sf"/>
</dbReference>
<accession>A0A0L8IPY3</accession>
<evidence type="ECO:0000313" key="5">
    <source>
        <dbReference type="Proteomes" id="UP000050297"/>
    </source>
</evidence>
<protein>
    <submittedName>
        <fullName evidence="4">Outer membrane porin</fullName>
    </submittedName>
</protein>
<evidence type="ECO:0000256" key="2">
    <source>
        <dbReference type="ARBA" id="ARBA00022448"/>
    </source>
</evidence>
<name>A0A0L8IPY3_PSESX</name>